<gene>
    <name evidence="2" type="ORF">CC1G_08818</name>
</gene>
<dbReference type="AlphaFoldDB" id="A8N468"/>
<evidence type="ECO:0000313" key="2">
    <source>
        <dbReference type="EMBL" id="EAU92195.1"/>
    </source>
</evidence>
<name>A8N468_COPC7</name>
<evidence type="ECO:0000313" key="3">
    <source>
        <dbReference type="Proteomes" id="UP000001861"/>
    </source>
</evidence>
<proteinExistence type="predicted"/>
<dbReference type="VEuPathDB" id="FungiDB:CC1G_08818"/>
<dbReference type="RefSeq" id="XP_001829663.1">
    <property type="nucleotide sequence ID" value="XM_001829611.1"/>
</dbReference>
<organism evidence="2 3">
    <name type="scientific">Coprinopsis cinerea (strain Okayama-7 / 130 / ATCC MYA-4618 / FGSC 9003)</name>
    <name type="common">Inky cap fungus</name>
    <name type="synonym">Hormographiella aspergillata</name>
    <dbReference type="NCBI Taxonomy" id="240176"/>
    <lineage>
        <taxon>Eukaryota</taxon>
        <taxon>Fungi</taxon>
        <taxon>Dikarya</taxon>
        <taxon>Basidiomycota</taxon>
        <taxon>Agaricomycotina</taxon>
        <taxon>Agaricomycetes</taxon>
        <taxon>Agaricomycetidae</taxon>
        <taxon>Agaricales</taxon>
        <taxon>Agaricineae</taxon>
        <taxon>Psathyrellaceae</taxon>
        <taxon>Coprinopsis</taxon>
    </lineage>
</organism>
<dbReference type="InParanoid" id="A8N468"/>
<feature type="signal peptide" evidence="1">
    <location>
        <begin position="1"/>
        <end position="20"/>
    </location>
</feature>
<comment type="caution">
    <text evidence="2">The sequence shown here is derived from an EMBL/GenBank/DDBJ whole genome shotgun (WGS) entry which is preliminary data.</text>
</comment>
<reference evidence="2 3" key="1">
    <citation type="journal article" date="2010" name="Proc. Natl. Acad. Sci. U.S.A.">
        <title>Insights into evolution of multicellular fungi from the assembled chromosomes of the mushroom Coprinopsis cinerea (Coprinus cinereus).</title>
        <authorList>
            <person name="Stajich J.E."/>
            <person name="Wilke S.K."/>
            <person name="Ahren D."/>
            <person name="Au C.H."/>
            <person name="Birren B.W."/>
            <person name="Borodovsky M."/>
            <person name="Burns C."/>
            <person name="Canback B."/>
            <person name="Casselton L.A."/>
            <person name="Cheng C.K."/>
            <person name="Deng J."/>
            <person name="Dietrich F.S."/>
            <person name="Fargo D.C."/>
            <person name="Farman M.L."/>
            <person name="Gathman A.C."/>
            <person name="Goldberg J."/>
            <person name="Guigo R."/>
            <person name="Hoegger P.J."/>
            <person name="Hooker J.B."/>
            <person name="Huggins A."/>
            <person name="James T.Y."/>
            <person name="Kamada T."/>
            <person name="Kilaru S."/>
            <person name="Kodira C."/>
            <person name="Kues U."/>
            <person name="Kupfer D."/>
            <person name="Kwan H.S."/>
            <person name="Lomsadze A."/>
            <person name="Li W."/>
            <person name="Lilly W.W."/>
            <person name="Ma L.J."/>
            <person name="Mackey A.J."/>
            <person name="Manning G."/>
            <person name="Martin F."/>
            <person name="Muraguchi H."/>
            <person name="Natvig D.O."/>
            <person name="Palmerini H."/>
            <person name="Ramesh M.A."/>
            <person name="Rehmeyer C.J."/>
            <person name="Roe B.A."/>
            <person name="Shenoy N."/>
            <person name="Stanke M."/>
            <person name="Ter-Hovhannisyan V."/>
            <person name="Tunlid A."/>
            <person name="Velagapudi R."/>
            <person name="Vision T.J."/>
            <person name="Zeng Q."/>
            <person name="Zolan M.E."/>
            <person name="Pukkila P.J."/>
        </authorList>
    </citation>
    <scope>NUCLEOTIDE SEQUENCE [LARGE SCALE GENOMIC DNA]</scope>
    <source>
        <strain evidence="3">Okayama-7 / 130 / ATCC MYA-4618 / FGSC 9003</strain>
    </source>
</reference>
<accession>A8N468</accession>
<keyword evidence="1" id="KW-0732">Signal</keyword>
<dbReference type="Proteomes" id="UP000001861">
    <property type="component" value="Unassembled WGS sequence"/>
</dbReference>
<dbReference type="EMBL" id="AACS02000001">
    <property type="protein sequence ID" value="EAU92195.1"/>
    <property type="molecule type" value="Genomic_DNA"/>
</dbReference>
<dbReference type="KEGG" id="cci:CC1G_08818"/>
<protein>
    <submittedName>
        <fullName evidence="2">Uncharacterized protein</fullName>
    </submittedName>
</protein>
<feature type="chain" id="PRO_5002723977" evidence="1">
    <location>
        <begin position="21"/>
        <end position="123"/>
    </location>
</feature>
<keyword evidence="3" id="KW-1185">Reference proteome</keyword>
<dbReference type="GeneID" id="6006096"/>
<sequence>MLLRSIFSLYLLSSLSQVISRPVSVVTSGDPGSVQRRSPSIDAVLPRDPSHAVNVKATKSTETRQDAAWLIVDAQVLDEPESEKVRTDPAWLIVSPQELEKEEKRKDSAWLIVSPELEVPELP</sequence>
<evidence type="ECO:0000256" key="1">
    <source>
        <dbReference type="SAM" id="SignalP"/>
    </source>
</evidence>